<keyword evidence="3" id="KW-1185">Reference proteome</keyword>
<evidence type="ECO:0000313" key="3">
    <source>
        <dbReference type="Proteomes" id="UP000230233"/>
    </source>
</evidence>
<dbReference type="Pfam" id="PF00646">
    <property type="entry name" value="F-box"/>
    <property type="match status" value="1"/>
</dbReference>
<dbReference type="PANTHER" id="PTHR21503:SF8">
    <property type="entry name" value="F-BOX ASSOCIATED DOMAIN-CONTAINING PROTEIN-RELATED"/>
    <property type="match status" value="1"/>
</dbReference>
<dbReference type="InterPro" id="IPR001810">
    <property type="entry name" value="F-box_dom"/>
</dbReference>
<reference evidence="3" key="1">
    <citation type="submission" date="2017-10" db="EMBL/GenBank/DDBJ databases">
        <title>Rapid genome shrinkage in a self-fertile nematode reveals novel sperm competition proteins.</title>
        <authorList>
            <person name="Yin D."/>
            <person name="Schwarz E.M."/>
            <person name="Thomas C.G."/>
            <person name="Felde R.L."/>
            <person name="Korf I.F."/>
            <person name="Cutter A.D."/>
            <person name="Schartner C.M."/>
            <person name="Ralston E.J."/>
            <person name="Meyer B.J."/>
            <person name="Haag E.S."/>
        </authorList>
    </citation>
    <scope>NUCLEOTIDE SEQUENCE [LARGE SCALE GENOMIC DNA]</scope>
    <source>
        <strain evidence="3">JU1422</strain>
    </source>
</reference>
<name>A0A2G5VTQ2_9PELO</name>
<accession>A0A2G5VTQ2</accession>
<sequence>MFFPDSFLASFFPTFLTTDYKRMQIFKYPDLILIEILHNMNYSEIFLMSFISKNMKKLVKSYQISRFDRIESIRYECYPNGQPLVYIHYKSSSERILKIEECDEEINDKFQLNISGKMIDFRYSDQYQCPVACCQPDDKVYVIKSLHDHFLDFFGDSVEYHFEAKYGWKSDYFIIPQLQNISICSIWYYRYGDMKSVENFFAWSPVFKRVYLFHEPHHQTENSFGPKSKLWQTDSIKIDQRNPDAPNVLHCFKGRQAFLRYGSGATFEIVDFVNRWKSGDVSRLEYLQIESNLVVEFSYDPVLNHIGVKQIDPEKTPPTHSVPKIHIEKDNIPNTDPITSHTYVVRQSDGRVASILVQGKKFYFGVWDKTEEEFLEMVE</sequence>
<dbReference type="Proteomes" id="UP000230233">
    <property type="component" value="Chromosome I"/>
</dbReference>
<dbReference type="PROSITE" id="PS50181">
    <property type="entry name" value="FBOX"/>
    <property type="match status" value="1"/>
</dbReference>
<dbReference type="PANTHER" id="PTHR21503">
    <property type="entry name" value="F-BOX-CONTAINING HYPOTHETICAL PROTEIN C.ELEGANS"/>
    <property type="match status" value="1"/>
</dbReference>
<evidence type="ECO:0000259" key="1">
    <source>
        <dbReference type="PROSITE" id="PS50181"/>
    </source>
</evidence>
<gene>
    <name evidence="2" type="primary">Cnig_chr_I.g580</name>
    <name evidence="2" type="ORF">B9Z55_000580</name>
</gene>
<evidence type="ECO:0000313" key="2">
    <source>
        <dbReference type="EMBL" id="PIC55215.1"/>
    </source>
</evidence>
<proteinExistence type="predicted"/>
<protein>
    <recommendedName>
        <fullName evidence="1">F-box domain-containing protein</fullName>
    </recommendedName>
</protein>
<dbReference type="OrthoDB" id="10298853at2759"/>
<dbReference type="EMBL" id="PDUG01000001">
    <property type="protein sequence ID" value="PIC55215.1"/>
    <property type="molecule type" value="Genomic_DNA"/>
</dbReference>
<comment type="caution">
    <text evidence="2">The sequence shown here is derived from an EMBL/GenBank/DDBJ whole genome shotgun (WGS) entry which is preliminary data.</text>
</comment>
<dbReference type="AlphaFoldDB" id="A0A2G5VTQ2"/>
<feature type="domain" description="F-box" evidence="1">
    <location>
        <begin position="22"/>
        <end position="70"/>
    </location>
</feature>
<organism evidence="2 3">
    <name type="scientific">Caenorhabditis nigoni</name>
    <dbReference type="NCBI Taxonomy" id="1611254"/>
    <lineage>
        <taxon>Eukaryota</taxon>
        <taxon>Metazoa</taxon>
        <taxon>Ecdysozoa</taxon>
        <taxon>Nematoda</taxon>
        <taxon>Chromadorea</taxon>
        <taxon>Rhabditida</taxon>
        <taxon>Rhabditina</taxon>
        <taxon>Rhabditomorpha</taxon>
        <taxon>Rhabditoidea</taxon>
        <taxon>Rhabditidae</taxon>
        <taxon>Peloderinae</taxon>
        <taxon>Caenorhabditis</taxon>
    </lineage>
</organism>